<proteinExistence type="predicted"/>
<dbReference type="Proteomes" id="UP000077177">
    <property type="component" value="Chromosome"/>
</dbReference>
<dbReference type="EMBL" id="CP011390">
    <property type="protein sequence ID" value="ANE50344.1"/>
    <property type="molecule type" value="Genomic_DNA"/>
</dbReference>
<dbReference type="RefSeq" id="WP_066403027.1">
    <property type="nucleotide sequence ID" value="NZ_CP011390.1"/>
</dbReference>
<feature type="chain" id="PRO_5008001161" description="Thioredoxin" evidence="1">
    <location>
        <begin position="19"/>
        <end position="162"/>
    </location>
</feature>
<protein>
    <recommendedName>
        <fullName evidence="4">Thioredoxin</fullName>
    </recommendedName>
</protein>
<evidence type="ECO:0000313" key="2">
    <source>
        <dbReference type="EMBL" id="ANE50344.1"/>
    </source>
</evidence>
<dbReference type="STRING" id="1492898.SY85_07385"/>
<name>A0A172TTZ0_9BACT</name>
<dbReference type="AlphaFoldDB" id="A0A172TTZ0"/>
<gene>
    <name evidence="2" type="ORF">SY85_07385</name>
</gene>
<dbReference type="InterPro" id="IPR036249">
    <property type="entry name" value="Thioredoxin-like_sf"/>
</dbReference>
<organism evidence="2 3">
    <name type="scientific">Flavisolibacter tropicus</name>
    <dbReference type="NCBI Taxonomy" id="1492898"/>
    <lineage>
        <taxon>Bacteria</taxon>
        <taxon>Pseudomonadati</taxon>
        <taxon>Bacteroidota</taxon>
        <taxon>Chitinophagia</taxon>
        <taxon>Chitinophagales</taxon>
        <taxon>Chitinophagaceae</taxon>
        <taxon>Flavisolibacter</taxon>
    </lineage>
</organism>
<reference evidence="2 3" key="2">
    <citation type="journal article" date="2016" name="Int. J. Syst. Evol. Microbiol.">
        <title>Flavisolibacter tropicus sp. nov., isolated from tropical soil.</title>
        <authorList>
            <person name="Lee J.J."/>
            <person name="Kang M.S."/>
            <person name="Kim G.S."/>
            <person name="Lee C.S."/>
            <person name="Lim S."/>
            <person name="Lee J."/>
            <person name="Roh S.H."/>
            <person name="Kang H."/>
            <person name="Ha J.M."/>
            <person name="Bae S."/>
            <person name="Jung H.Y."/>
            <person name="Kim M.K."/>
        </authorList>
    </citation>
    <scope>NUCLEOTIDE SEQUENCE [LARGE SCALE GENOMIC DNA]</scope>
    <source>
        <strain evidence="2 3">LCS9</strain>
    </source>
</reference>
<dbReference type="SUPFAM" id="SSF52833">
    <property type="entry name" value="Thioredoxin-like"/>
    <property type="match status" value="1"/>
</dbReference>
<keyword evidence="3" id="KW-1185">Reference proteome</keyword>
<sequence length="162" mass="18432">MKLFFVFLVSLIGLKGLAGDTTKLYNPYADATKEVAQALVKAKKEKKQVLLQVGGNWCVWCYRFNSFVRTDSLLKQLEDANYVVYHLNYSKENKNLAYLKKLGYPQRFGFPVLVVLDGETGAVLHTQDSSLLEKGNGYDTEKVKSFLKNWARGAFDEALYKE</sequence>
<keyword evidence="1" id="KW-0732">Signal</keyword>
<feature type="signal peptide" evidence="1">
    <location>
        <begin position="1"/>
        <end position="18"/>
    </location>
</feature>
<dbReference type="PATRIC" id="fig|1492898.3.peg.1582"/>
<dbReference type="Gene3D" id="3.40.30.10">
    <property type="entry name" value="Glutaredoxin"/>
    <property type="match status" value="1"/>
</dbReference>
<dbReference type="KEGG" id="fla:SY85_07385"/>
<dbReference type="Pfam" id="PF13899">
    <property type="entry name" value="Thioredoxin_7"/>
    <property type="match status" value="1"/>
</dbReference>
<reference evidence="3" key="1">
    <citation type="submission" date="2015-01" db="EMBL/GenBank/DDBJ databases">
        <title>Flavisolibacter sp./LCS9/ whole genome sequencing.</title>
        <authorList>
            <person name="Kim M.K."/>
            <person name="Srinivasan S."/>
            <person name="Lee J.-J."/>
        </authorList>
    </citation>
    <scope>NUCLEOTIDE SEQUENCE [LARGE SCALE GENOMIC DNA]</scope>
    <source>
        <strain evidence="3">LCS9</strain>
    </source>
</reference>
<accession>A0A172TTZ0</accession>
<evidence type="ECO:0008006" key="4">
    <source>
        <dbReference type="Google" id="ProtNLM"/>
    </source>
</evidence>
<dbReference type="OrthoDB" id="195735at2"/>
<evidence type="ECO:0000256" key="1">
    <source>
        <dbReference type="SAM" id="SignalP"/>
    </source>
</evidence>
<evidence type="ECO:0000313" key="3">
    <source>
        <dbReference type="Proteomes" id="UP000077177"/>
    </source>
</evidence>